<gene>
    <name evidence="2" type="primary">HaOG208341</name>
    <name evidence="2" type="ORF">B5X24_HaOG208341</name>
</gene>
<dbReference type="InterPro" id="IPR015897">
    <property type="entry name" value="CHK_kinase-like"/>
</dbReference>
<evidence type="ECO:0000313" key="2">
    <source>
        <dbReference type="EMBL" id="PZC74090.1"/>
    </source>
</evidence>
<sequence length="408" mass="46250">MSAELDPVVHHSPAMSVAETVLRKVLDKIIEDLKYKHADLSLNRLNSGGANYTSALFAATVTAPQHDTLKLFAKVADVSGILREKMHIDIMFKTEHFVYSDLVKVYERIEDSHNISPEHRFIFPKFFGSHNVEGEETIVMEDLTAEGYGTYSRFKCIDWEHAAAAVEYLARFHALSFAYRKDDPENFTKDVESLKPNEADKNEANEGMKDTWKKMVSAGIQVTKEEHRDKLLKILEATNGREVFLKFRASLSTPVLCHGDYRVSNLLFRRQNGRLQPIVVDYQTVHSGSPAADLLYLEFMGTDQQFRKEYHGKLLEHYYKELTAALDRFGIDVNEVYPRETLDKELKQLAPTALVISMVVLPLVLVEAEHAPHMGGIKEMSDFAISPGELFAARYSGLVSDCVAWAFI</sequence>
<evidence type="ECO:0000313" key="3">
    <source>
        <dbReference type="Proteomes" id="UP000249218"/>
    </source>
</evidence>
<organism evidence="2 3">
    <name type="scientific">Helicoverpa armigera</name>
    <name type="common">Cotton bollworm</name>
    <name type="synonym">Heliothis armigera</name>
    <dbReference type="NCBI Taxonomy" id="29058"/>
    <lineage>
        <taxon>Eukaryota</taxon>
        <taxon>Metazoa</taxon>
        <taxon>Ecdysozoa</taxon>
        <taxon>Arthropoda</taxon>
        <taxon>Hexapoda</taxon>
        <taxon>Insecta</taxon>
        <taxon>Pterygota</taxon>
        <taxon>Neoptera</taxon>
        <taxon>Endopterygota</taxon>
        <taxon>Lepidoptera</taxon>
        <taxon>Glossata</taxon>
        <taxon>Ditrysia</taxon>
        <taxon>Noctuoidea</taxon>
        <taxon>Noctuidae</taxon>
        <taxon>Heliothinae</taxon>
        <taxon>Helicoverpa</taxon>
    </lineage>
</organism>
<dbReference type="Proteomes" id="UP000249218">
    <property type="component" value="Unassembled WGS sequence"/>
</dbReference>
<dbReference type="InterPro" id="IPR004119">
    <property type="entry name" value="EcKL"/>
</dbReference>
<dbReference type="PANTHER" id="PTHR11012:SF54">
    <property type="entry name" value="CHK KINASE-LIKE DOMAIN-CONTAINING PROTEIN"/>
    <property type="match status" value="1"/>
</dbReference>
<name>A0A2W1BMZ2_HELAM</name>
<dbReference type="InterPro" id="IPR011009">
    <property type="entry name" value="Kinase-like_dom_sf"/>
</dbReference>
<dbReference type="Gene3D" id="3.90.1200.10">
    <property type="match status" value="1"/>
</dbReference>
<dbReference type="AlphaFoldDB" id="A0A2W1BMZ2"/>
<dbReference type="EMBL" id="KZ150068">
    <property type="protein sequence ID" value="PZC74090.1"/>
    <property type="molecule type" value="Genomic_DNA"/>
</dbReference>
<dbReference type="Pfam" id="PF02958">
    <property type="entry name" value="EcKL"/>
    <property type="match status" value="1"/>
</dbReference>
<dbReference type="PANTHER" id="PTHR11012">
    <property type="entry name" value="PROTEIN KINASE-LIKE DOMAIN-CONTAINING"/>
    <property type="match status" value="1"/>
</dbReference>
<reference evidence="2 3" key="1">
    <citation type="journal article" date="2017" name="BMC Biol.">
        <title>Genomic innovations, transcriptional plasticity and gene loss underlying the evolution and divergence of two highly polyphagous and invasive Helicoverpa pest species.</title>
        <authorList>
            <person name="Pearce S.L."/>
            <person name="Clarke D.F."/>
            <person name="East P.D."/>
            <person name="Elfekih S."/>
            <person name="Gordon K.H."/>
            <person name="Jermiin L.S."/>
            <person name="McGaughran A."/>
            <person name="Oakeshott J.G."/>
            <person name="Papanikolaou A."/>
            <person name="Perera O.P."/>
            <person name="Rane R.V."/>
            <person name="Richards S."/>
            <person name="Tay W.T."/>
            <person name="Walsh T.K."/>
            <person name="Anderson A."/>
            <person name="Anderson C.J."/>
            <person name="Asgari S."/>
            <person name="Board P.G."/>
            <person name="Bretschneider A."/>
            <person name="Campbell P.M."/>
            <person name="Chertemps T."/>
            <person name="Christeller J.T."/>
            <person name="Coppin C.W."/>
            <person name="Downes S.J."/>
            <person name="Duan G."/>
            <person name="Farnsworth C.A."/>
            <person name="Good R.T."/>
            <person name="Han L.B."/>
            <person name="Han Y.C."/>
            <person name="Hatje K."/>
            <person name="Horne I."/>
            <person name="Huang Y.P."/>
            <person name="Hughes D.S."/>
            <person name="Jacquin-Joly E."/>
            <person name="James W."/>
            <person name="Jhangiani S."/>
            <person name="Kollmar M."/>
            <person name="Kuwar S.S."/>
            <person name="Li S."/>
            <person name="Liu N.Y."/>
            <person name="Maibeche M.T."/>
            <person name="Miller J.R."/>
            <person name="Montagne N."/>
            <person name="Perry T."/>
            <person name="Qu J."/>
            <person name="Song S.V."/>
            <person name="Sutton G.G."/>
            <person name="Vogel H."/>
            <person name="Walenz B.P."/>
            <person name="Xu W."/>
            <person name="Zhang H.J."/>
            <person name="Zou Z."/>
            <person name="Batterham P."/>
            <person name="Edwards O.R."/>
            <person name="Feyereisen R."/>
            <person name="Gibbs R.A."/>
            <person name="Heckel D.G."/>
            <person name="McGrath A."/>
            <person name="Robin C."/>
            <person name="Scherer S.E."/>
            <person name="Worley K.C."/>
            <person name="Wu Y.D."/>
        </authorList>
    </citation>
    <scope>NUCLEOTIDE SEQUENCE [LARGE SCALE GENOMIC DNA]</scope>
    <source>
        <strain evidence="2">Harm_GR_Male_#8</strain>
        <tissue evidence="2">Whole organism</tissue>
    </source>
</reference>
<keyword evidence="3" id="KW-1185">Reference proteome</keyword>
<evidence type="ECO:0000259" key="1">
    <source>
        <dbReference type="SMART" id="SM00587"/>
    </source>
</evidence>
<proteinExistence type="predicted"/>
<dbReference type="SUPFAM" id="SSF56112">
    <property type="entry name" value="Protein kinase-like (PK-like)"/>
    <property type="match status" value="1"/>
</dbReference>
<protein>
    <recommendedName>
        <fullName evidence="1">CHK kinase-like domain-containing protein</fullName>
    </recommendedName>
</protein>
<accession>A0A2W1BMZ2</accession>
<feature type="domain" description="CHK kinase-like" evidence="1">
    <location>
        <begin position="138"/>
        <end position="328"/>
    </location>
</feature>
<dbReference type="OrthoDB" id="411145at2759"/>
<dbReference type="SMART" id="SM00587">
    <property type="entry name" value="CHK"/>
    <property type="match status" value="1"/>
</dbReference>